<dbReference type="EMBL" id="CP007806">
    <property type="protein sequence ID" value="AIG26508.1"/>
    <property type="molecule type" value="Genomic_DNA"/>
</dbReference>
<evidence type="ECO:0000259" key="2">
    <source>
        <dbReference type="Pfam" id="PF00296"/>
    </source>
</evidence>
<keyword evidence="3" id="KW-0560">Oxidoreductase</keyword>
<evidence type="ECO:0000313" key="4">
    <source>
        <dbReference type="Proteomes" id="UP000005850"/>
    </source>
</evidence>
<name>A0A075R5R6_BRELA</name>
<dbReference type="FunFam" id="3.20.20.30:FF:000002">
    <property type="entry name" value="LLM class flavin-dependent oxidoreductase"/>
    <property type="match status" value="1"/>
</dbReference>
<dbReference type="HOGENOM" id="CLU_027853_9_0_9"/>
<accession>A0A075R5R6</accession>
<evidence type="ECO:0000313" key="3">
    <source>
        <dbReference type="EMBL" id="AIG26508.1"/>
    </source>
</evidence>
<dbReference type="AlphaFoldDB" id="A0A075R5R6"/>
<dbReference type="Pfam" id="PF00296">
    <property type="entry name" value="Bac_luciferase"/>
    <property type="match status" value="1"/>
</dbReference>
<dbReference type="STRING" id="1042163.BRLA_c021870"/>
<dbReference type="GO" id="GO:0052601">
    <property type="term" value="F:limonene 1,2-monooxygenase [NAD(P)H) activity"/>
    <property type="evidence" value="ECO:0007669"/>
    <property type="project" value="UniProtKB-EC"/>
</dbReference>
<reference evidence="3 4" key="1">
    <citation type="journal article" date="2011" name="J. Bacteriol.">
        <title>Genome sequence of Brevibacillus laterosporus LMG 15441, a pathogen of invertebrates.</title>
        <authorList>
            <person name="Djukic M."/>
            <person name="Poehlein A."/>
            <person name="Thurmer A."/>
            <person name="Daniel R."/>
        </authorList>
    </citation>
    <scope>NUCLEOTIDE SEQUENCE [LARGE SCALE GENOMIC DNA]</scope>
    <source>
        <strain evidence="3 4">LMG 15441</strain>
    </source>
</reference>
<gene>
    <name evidence="3" type="ORF">BRLA_c021870</name>
</gene>
<dbReference type="PANTHER" id="PTHR30137:SF20">
    <property type="entry name" value="N-ACETYL-S-ALKYLCYSTEINE MONOOXYGENASE"/>
    <property type="match status" value="1"/>
</dbReference>
<dbReference type="InterPro" id="IPR011251">
    <property type="entry name" value="Luciferase-like_dom"/>
</dbReference>
<dbReference type="SUPFAM" id="SSF51679">
    <property type="entry name" value="Bacterial luciferase-like"/>
    <property type="match status" value="1"/>
</dbReference>
<dbReference type="NCBIfam" id="TIGR03558">
    <property type="entry name" value="oxido_grp_1"/>
    <property type="match status" value="1"/>
</dbReference>
<sequence>MKISVLDQSYVIEGGTPELALEQTTELAQYVDEIGYHRYWVSEHHHSEALAGSSPEVLIAYLAAKTKRIRVGSGGVMLPHYSAYKVAENFNVLSALAPGRIDVGIGRAPGGMPLSTRALQDLQARDIDTFPEQVQHLTSYIDDKWSEKQPFPGLKATPVPSHKPEIWMLGSSDNSGIVAGQLGLPYAFAHFINSQPGAMDQAISHYLRTFTASSRLLQPKVLAAMKIIMADTDEEANELALSALHLTHLLYRGRLQPLASPKTVSTYPYTANELTELEAMKHSILIGSVKTIALKIRALQERYPIEELMAVSPIYDINARKRSYALLQQAIAEADTGKPYR</sequence>
<dbReference type="CDD" id="cd00347">
    <property type="entry name" value="Flavin_utilizing_monoxygenases"/>
    <property type="match status" value="1"/>
</dbReference>
<keyword evidence="4" id="KW-1185">Reference proteome</keyword>
<dbReference type="RefSeq" id="WP_003337372.1">
    <property type="nucleotide sequence ID" value="NZ_CP007806.1"/>
</dbReference>
<dbReference type="PANTHER" id="PTHR30137">
    <property type="entry name" value="LUCIFERASE-LIKE MONOOXYGENASE"/>
    <property type="match status" value="1"/>
</dbReference>
<dbReference type="EC" id="1.14.13.107" evidence="3"/>
<protein>
    <submittedName>
        <fullName evidence="3">Limonene 1,2-monooxygenase</fullName>
        <ecNumber evidence="3">1.14.13.107</ecNumber>
    </submittedName>
</protein>
<comment type="similarity">
    <text evidence="1">To bacterial alkanal monooxygenase alpha and beta chains.</text>
</comment>
<dbReference type="Gene3D" id="3.20.20.30">
    <property type="entry name" value="Luciferase-like domain"/>
    <property type="match status" value="1"/>
</dbReference>
<dbReference type="GO" id="GO:0005829">
    <property type="term" value="C:cytosol"/>
    <property type="evidence" value="ECO:0007669"/>
    <property type="project" value="TreeGrafter"/>
</dbReference>
<evidence type="ECO:0000256" key="1">
    <source>
        <dbReference type="ARBA" id="ARBA00007789"/>
    </source>
</evidence>
<dbReference type="InterPro" id="IPR036661">
    <property type="entry name" value="Luciferase-like_sf"/>
</dbReference>
<organism evidence="3 4">
    <name type="scientific">Brevibacillus laterosporus LMG 15441</name>
    <dbReference type="NCBI Taxonomy" id="1042163"/>
    <lineage>
        <taxon>Bacteria</taxon>
        <taxon>Bacillati</taxon>
        <taxon>Bacillota</taxon>
        <taxon>Bacilli</taxon>
        <taxon>Bacillales</taxon>
        <taxon>Paenibacillaceae</taxon>
        <taxon>Brevibacillus</taxon>
    </lineage>
</organism>
<dbReference type="eggNOG" id="COG2141">
    <property type="taxonomic scope" value="Bacteria"/>
</dbReference>
<keyword evidence="3" id="KW-0503">Monooxygenase</keyword>
<proteinExistence type="predicted"/>
<dbReference type="InterPro" id="IPR050766">
    <property type="entry name" value="Bact_Lucif_Oxidored"/>
</dbReference>
<dbReference type="Proteomes" id="UP000005850">
    <property type="component" value="Chromosome"/>
</dbReference>
<dbReference type="InterPro" id="IPR019949">
    <property type="entry name" value="CmoO-like"/>
</dbReference>
<feature type="domain" description="Luciferase-like" evidence="2">
    <location>
        <begin position="14"/>
        <end position="302"/>
    </location>
</feature>
<dbReference type="KEGG" id="blr:BRLA_c021870"/>